<protein>
    <submittedName>
        <fullName evidence="11">Uncharacterized protein</fullName>
    </submittedName>
</protein>
<dbReference type="Pfam" id="PF02485">
    <property type="entry name" value="Branch"/>
    <property type="match status" value="1"/>
</dbReference>
<dbReference type="AlphaFoldDB" id="A0AA36DT82"/>
<sequence length="441" mass="50811">MKRMVQRSTWKLLPILTSVLVSITIFSNIRNAWSLEGKREDDESITSILLSNISCQNLFDGEEQEAAMAKMLQVNSSSIIDAILDSSDSCNTIEKLFRFFPTLSAEENDFPIAYAMLVHKDVIQVMMLLSALYQLQNQFCIAVDGNSNERFWNVLRKLASCYSNIQIFRVKKIEWCSFGIIEAVFDCVVRLANSTLQWNYIQILSGVDAPLKTNLESVRILKALNGSFNTEILPFERYRLHGKRAKRSPLPLVKSSMSVVFSREAANFMVANQVVHEQLTFLKGTICPDESFWATIAGNPHKLAMPGGFDAKEFLRRKFGKNYAKWWFRANVGPWITPPNTSKIELQEQKPFLDNYVISRYQQWQIRPNSRCRGRYYRLSCIFGVDDLPILVRRHELVAHKLYIDFQPAAFLCLIREIRQRSLHPVQFDANIYKNLPDGPI</sequence>
<keyword evidence="8" id="KW-0472">Membrane</keyword>
<dbReference type="EMBL" id="CATQJL010000112">
    <property type="protein sequence ID" value="CAJ0593255.1"/>
    <property type="molecule type" value="Genomic_DNA"/>
</dbReference>
<evidence type="ECO:0000256" key="7">
    <source>
        <dbReference type="ARBA" id="ARBA00022989"/>
    </source>
</evidence>
<dbReference type="PANTHER" id="PTHR19297:SF185">
    <property type="entry name" value="BETA-1,3-GALACTOSYL-O-GLYCOSYL-GLYCOPROTEIN BETA-1,6-N-ACETYLGLUCOSAMINYLTRANSFERASE 3"/>
    <property type="match status" value="1"/>
</dbReference>
<dbReference type="GO" id="GO:0008375">
    <property type="term" value="F:acetylglucosaminyltransferase activity"/>
    <property type="evidence" value="ECO:0007669"/>
    <property type="project" value="TreeGrafter"/>
</dbReference>
<keyword evidence="3" id="KW-0328">Glycosyltransferase</keyword>
<name>A0AA36DT82_CYLNA</name>
<keyword evidence="12" id="KW-1185">Reference proteome</keyword>
<evidence type="ECO:0000256" key="2">
    <source>
        <dbReference type="ARBA" id="ARBA00004922"/>
    </source>
</evidence>
<evidence type="ECO:0000313" key="12">
    <source>
        <dbReference type="Proteomes" id="UP001176961"/>
    </source>
</evidence>
<evidence type="ECO:0000313" key="11">
    <source>
        <dbReference type="EMBL" id="CAJ0593255.1"/>
    </source>
</evidence>
<accession>A0AA36DT82</accession>
<dbReference type="GO" id="GO:0016020">
    <property type="term" value="C:membrane"/>
    <property type="evidence" value="ECO:0007669"/>
    <property type="project" value="UniProtKB-SubCell"/>
</dbReference>
<evidence type="ECO:0000256" key="1">
    <source>
        <dbReference type="ARBA" id="ARBA00004606"/>
    </source>
</evidence>
<evidence type="ECO:0000256" key="8">
    <source>
        <dbReference type="ARBA" id="ARBA00023136"/>
    </source>
</evidence>
<evidence type="ECO:0000256" key="9">
    <source>
        <dbReference type="ARBA" id="ARBA00023180"/>
    </source>
</evidence>
<proteinExistence type="inferred from homology"/>
<comment type="similarity">
    <text evidence="10">Belongs to the glycosyltransferase 14 family.</text>
</comment>
<dbReference type="Proteomes" id="UP001176961">
    <property type="component" value="Unassembled WGS sequence"/>
</dbReference>
<evidence type="ECO:0000256" key="6">
    <source>
        <dbReference type="ARBA" id="ARBA00022968"/>
    </source>
</evidence>
<evidence type="ECO:0000256" key="10">
    <source>
        <dbReference type="ARBA" id="ARBA00038150"/>
    </source>
</evidence>
<keyword evidence="7" id="KW-1133">Transmembrane helix</keyword>
<evidence type="ECO:0000256" key="5">
    <source>
        <dbReference type="ARBA" id="ARBA00022692"/>
    </source>
</evidence>
<reference evidence="11" key="1">
    <citation type="submission" date="2023-07" db="EMBL/GenBank/DDBJ databases">
        <authorList>
            <consortium name="CYATHOMIX"/>
        </authorList>
    </citation>
    <scope>NUCLEOTIDE SEQUENCE</scope>
    <source>
        <strain evidence="11">N/A</strain>
    </source>
</reference>
<evidence type="ECO:0000256" key="3">
    <source>
        <dbReference type="ARBA" id="ARBA00022676"/>
    </source>
</evidence>
<dbReference type="PANTHER" id="PTHR19297">
    <property type="entry name" value="GLYCOSYLTRANSFERASE 14 FAMILY MEMBER"/>
    <property type="match status" value="1"/>
</dbReference>
<keyword evidence="4" id="KW-0808">Transferase</keyword>
<comment type="caution">
    <text evidence="11">The sequence shown here is derived from an EMBL/GenBank/DDBJ whole genome shotgun (WGS) entry which is preliminary data.</text>
</comment>
<comment type="pathway">
    <text evidence="2">Protein modification; protein glycosylation.</text>
</comment>
<keyword evidence="5" id="KW-0812">Transmembrane</keyword>
<comment type="subcellular location">
    <subcellularLocation>
        <location evidence="1">Membrane</location>
        <topology evidence="1">Single-pass type II membrane protein</topology>
    </subcellularLocation>
</comment>
<dbReference type="InterPro" id="IPR003406">
    <property type="entry name" value="Glyco_trans_14"/>
</dbReference>
<evidence type="ECO:0000256" key="4">
    <source>
        <dbReference type="ARBA" id="ARBA00022679"/>
    </source>
</evidence>
<gene>
    <name evidence="11" type="ORF">CYNAS_LOCUS5238</name>
</gene>
<organism evidence="11 12">
    <name type="scientific">Cylicocyclus nassatus</name>
    <name type="common">Nematode worm</name>
    <dbReference type="NCBI Taxonomy" id="53992"/>
    <lineage>
        <taxon>Eukaryota</taxon>
        <taxon>Metazoa</taxon>
        <taxon>Ecdysozoa</taxon>
        <taxon>Nematoda</taxon>
        <taxon>Chromadorea</taxon>
        <taxon>Rhabditida</taxon>
        <taxon>Rhabditina</taxon>
        <taxon>Rhabditomorpha</taxon>
        <taxon>Strongyloidea</taxon>
        <taxon>Strongylidae</taxon>
        <taxon>Cylicocyclus</taxon>
    </lineage>
</organism>
<keyword evidence="6" id="KW-0735">Signal-anchor</keyword>
<keyword evidence="9" id="KW-0325">Glycoprotein</keyword>